<gene>
    <name evidence="1" type="ORF">EPK99_11380</name>
</gene>
<dbReference type="RefSeq" id="WP_128443135.1">
    <property type="nucleotide sequence ID" value="NZ_SBIP01000002.1"/>
</dbReference>
<sequence length="154" mass="17491">MPMESNGPKEAVSTRLQRIEDDLERLYSLEQTPAIAAAIAALVSEAEDLRRSIVQIDDKIMREKIKLARALRYRSMRLGDIAEKVGLSKTSVQRVCRDIPVDRRASPRLVPPIWLDKAKSMEAEGKTRRVIALELGIPMANFYRAYNRFTGHRG</sequence>
<accession>A0A444LJE4</accession>
<keyword evidence="2" id="KW-1185">Reference proteome</keyword>
<organism evidence="1 2">
    <name type="scientific">Neorhizobium lilium</name>
    <dbReference type="NCBI Taxonomy" id="2503024"/>
    <lineage>
        <taxon>Bacteria</taxon>
        <taxon>Pseudomonadati</taxon>
        <taxon>Pseudomonadota</taxon>
        <taxon>Alphaproteobacteria</taxon>
        <taxon>Hyphomicrobiales</taxon>
        <taxon>Rhizobiaceae</taxon>
        <taxon>Rhizobium/Agrobacterium group</taxon>
        <taxon>Neorhizobium</taxon>
    </lineage>
</organism>
<name>A0A444LJE4_9HYPH</name>
<dbReference type="EMBL" id="SBIP01000002">
    <property type="protein sequence ID" value="RWX79160.1"/>
    <property type="molecule type" value="Genomic_DNA"/>
</dbReference>
<proteinExistence type="predicted"/>
<evidence type="ECO:0000313" key="1">
    <source>
        <dbReference type="EMBL" id="RWX79160.1"/>
    </source>
</evidence>
<protein>
    <submittedName>
        <fullName evidence="1">Uncharacterized protein</fullName>
    </submittedName>
</protein>
<evidence type="ECO:0000313" key="2">
    <source>
        <dbReference type="Proteomes" id="UP000287687"/>
    </source>
</evidence>
<reference evidence="1 2" key="1">
    <citation type="submission" date="2019-01" db="EMBL/GenBank/DDBJ databases">
        <title>The draft genome of Rhizobium sp. 24NR.</title>
        <authorList>
            <person name="Liu L."/>
            <person name="Liang L."/>
            <person name="Shi S."/>
            <person name="Xu L."/>
            <person name="Wang X."/>
            <person name="Li L."/>
            <person name="Zhang X."/>
        </authorList>
    </citation>
    <scope>NUCLEOTIDE SEQUENCE [LARGE SCALE GENOMIC DNA]</scope>
    <source>
        <strain evidence="1 2">24NR</strain>
    </source>
</reference>
<dbReference type="OrthoDB" id="9847177at2"/>
<comment type="caution">
    <text evidence="1">The sequence shown here is derived from an EMBL/GenBank/DDBJ whole genome shotgun (WGS) entry which is preliminary data.</text>
</comment>
<dbReference type="AlphaFoldDB" id="A0A444LJE4"/>
<dbReference type="Proteomes" id="UP000287687">
    <property type="component" value="Unassembled WGS sequence"/>
</dbReference>